<keyword evidence="12" id="KW-0902">Two-component regulatory system</keyword>
<dbReference type="PROSITE" id="PS50109">
    <property type="entry name" value="HIS_KIN"/>
    <property type="match status" value="1"/>
</dbReference>
<dbReference type="PANTHER" id="PTHR45528:SF11">
    <property type="entry name" value="HISTIDINE KINASE"/>
    <property type="match status" value="1"/>
</dbReference>
<evidence type="ECO:0000256" key="12">
    <source>
        <dbReference type="ARBA" id="ARBA00023012"/>
    </source>
</evidence>
<dbReference type="CDD" id="cd06225">
    <property type="entry name" value="HAMP"/>
    <property type="match status" value="1"/>
</dbReference>
<dbReference type="GO" id="GO:0000155">
    <property type="term" value="F:phosphorelay sensor kinase activity"/>
    <property type="evidence" value="ECO:0007669"/>
    <property type="project" value="InterPro"/>
</dbReference>
<dbReference type="FunFam" id="3.30.565.10:FF:000006">
    <property type="entry name" value="Sensor histidine kinase WalK"/>
    <property type="match status" value="1"/>
</dbReference>
<keyword evidence="21" id="KW-1185">Reference proteome</keyword>
<dbReference type="SMART" id="SM00304">
    <property type="entry name" value="HAMP"/>
    <property type="match status" value="1"/>
</dbReference>
<dbReference type="RefSeq" id="WP_175372763.1">
    <property type="nucleotide sequence ID" value="NZ_JABWCS010000213.1"/>
</dbReference>
<sequence length="458" mass="51396">MKSLYVRMCLVFCSVIIVSSLLGFLISNLYYQSQVKPENDAKLTGMAVQIQQFIATHPESQEDYLQSTAALGYRLYLTNGKGDERNYGEPFRVMDLEKEQIDTVLGGQVYHGIAEFPSKPFITGFFDNQLRNSIGVPIQTAEGTYALFLRPDAQVQFGELRIFFAMIIGFTLLISLGFVMIGVLHIVRPITRLTTATKRISKGRYDIRLNTWRKDEIGQLASHFMVMSRELERTNRARQEFVANVSHEIESPLTSIQGFAHALRETSLPEEQRLEYLTIIDGESRRLSLLSKQLLTLSSLDYDAEALTKKDFDLKAQLRQVVQIMEWRLTEKQLAVRLNLADISIHADSNLLYQVWMNLVSNAIKYTPVGGSIAITSKIAGGNCIVSVKDTGEGIAEEELPMIFDRFYKVDRARTHETHSSGLGLAIVQKIVEAHAGTVEVSSSVGEGTIFTVTLPLL</sequence>
<dbReference type="PROSITE" id="PS50885">
    <property type="entry name" value="HAMP"/>
    <property type="match status" value="1"/>
</dbReference>
<evidence type="ECO:0000256" key="11">
    <source>
        <dbReference type="ARBA" id="ARBA00022989"/>
    </source>
</evidence>
<protein>
    <recommendedName>
        <fullName evidence="16">Heme sensor protein HssS</fullName>
        <ecNumber evidence="3">2.7.13.3</ecNumber>
    </recommendedName>
</protein>
<dbReference type="InterPro" id="IPR003661">
    <property type="entry name" value="HisK_dim/P_dom"/>
</dbReference>
<name>A0A850EWP7_9BACL</name>
<keyword evidence="14 17" id="KW-0472">Membrane</keyword>
<dbReference type="GO" id="GO:0005524">
    <property type="term" value="F:ATP binding"/>
    <property type="evidence" value="ECO:0007669"/>
    <property type="project" value="UniProtKB-KW"/>
</dbReference>
<dbReference type="InterPro" id="IPR036097">
    <property type="entry name" value="HisK_dim/P_sf"/>
</dbReference>
<dbReference type="Pfam" id="PF00512">
    <property type="entry name" value="HisKA"/>
    <property type="match status" value="1"/>
</dbReference>
<evidence type="ECO:0000256" key="14">
    <source>
        <dbReference type="ARBA" id="ARBA00023136"/>
    </source>
</evidence>
<dbReference type="SUPFAM" id="SSF55874">
    <property type="entry name" value="ATPase domain of HSP90 chaperone/DNA topoisomerase II/histidine kinase"/>
    <property type="match status" value="1"/>
</dbReference>
<evidence type="ECO:0000256" key="2">
    <source>
        <dbReference type="ARBA" id="ARBA00004651"/>
    </source>
</evidence>
<keyword evidence="11 17" id="KW-1133">Transmembrane helix</keyword>
<dbReference type="Gene3D" id="6.10.340.10">
    <property type="match status" value="1"/>
</dbReference>
<feature type="domain" description="Histidine kinase" evidence="18">
    <location>
        <begin position="244"/>
        <end position="458"/>
    </location>
</feature>
<dbReference type="InterPro" id="IPR005467">
    <property type="entry name" value="His_kinase_dom"/>
</dbReference>
<dbReference type="Proteomes" id="UP000564806">
    <property type="component" value="Unassembled WGS sequence"/>
</dbReference>
<dbReference type="FunFam" id="1.10.287.130:FF:000001">
    <property type="entry name" value="Two-component sensor histidine kinase"/>
    <property type="match status" value="1"/>
</dbReference>
<keyword evidence="4" id="KW-1003">Cell membrane</keyword>
<dbReference type="EC" id="2.7.13.3" evidence="3"/>
<dbReference type="Gene3D" id="1.10.287.130">
    <property type="match status" value="1"/>
</dbReference>
<dbReference type="PANTHER" id="PTHR45528">
    <property type="entry name" value="SENSOR HISTIDINE KINASE CPXA"/>
    <property type="match status" value="1"/>
</dbReference>
<evidence type="ECO:0000256" key="5">
    <source>
        <dbReference type="ARBA" id="ARBA00022553"/>
    </source>
</evidence>
<comment type="subcellular location">
    <subcellularLocation>
        <location evidence="2">Cell membrane</location>
        <topology evidence="2">Multi-pass membrane protein</topology>
    </subcellularLocation>
</comment>
<dbReference type="PRINTS" id="PR00344">
    <property type="entry name" value="BCTRLSENSOR"/>
</dbReference>
<keyword evidence="5" id="KW-0597">Phosphoprotein</keyword>
<organism evidence="20 21">
    <name type="scientific">Paenibacillus agri</name>
    <dbReference type="NCBI Taxonomy" id="2744309"/>
    <lineage>
        <taxon>Bacteria</taxon>
        <taxon>Bacillati</taxon>
        <taxon>Bacillota</taxon>
        <taxon>Bacilli</taxon>
        <taxon>Bacillales</taxon>
        <taxon>Paenibacillaceae</taxon>
        <taxon>Paenibacillus</taxon>
    </lineage>
</organism>
<comment type="caution">
    <text evidence="20">The sequence shown here is derived from an EMBL/GenBank/DDBJ whole genome shotgun (WGS) entry which is preliminary data.</text>
</comment>
<evidence type="ECO:0000313" key="20">
    <source>
        <dbReference type="EMBL" id="NUU62281.1"/>
    </source>
</evidence>
<dbReference type="EMBL" id="JABWCS010000213">
    <property type="protein sequence ID" value="NUU62281.1"/>
    <property type="molecule type" value="Genomic_DNA"/>
</dbReference>
<comment type="catalytic activity">
    <reaction evidence="1">
        <text>ATP + protein L-histidine = ADP + protein N-phospho-L-histidine.</text>
        <dbReference type="EC" id="2.7.13.3"/>
    </reaction>
</comment>
<keyword evidence="9 20" id="KW-0418">Kinase</keyword>
<dbReference type="Pfam" id="PF00672">
    <property type="entry name" value="HAMP"/>
    <property type="match status" value="1"/>
</dbReference>
<keyword evidence="7 17" id="KW-0812">Transmembrane</keyword>
<dbReference type="InterPro" id="IPR003660">
    <property type="entry name" value="HAMP_dom"/>
</dbReference>
<dbReference type="CDD" id="cd00082">
    <property type="entry name" value="HisKA"/>
    <property type="match status" value="1"/>
</dbReference>
<dbReference type="SUPFAM" id="SSF158472">
    <property type="entry name" value="HAMP domain-like"/>
    <property type="match status" value="1"/>
</dbReference>
<evidence type="ECO:0000256" key="10">
    <source>
        <dbReference type="ARBA" id="ARBA00022840"/>
    </source>
</evidence>
<keyword evidence="10" id="KW-0067">ATP-binding</keyword>
<evidence type="ECO:0000256" key="3">
    <source>
        <dbReference type="ARBA" id="ARBA00012438"/>
    </source>
</evidence>
<dbReference type="InterPro" id="IPR036890">
    <property type="entry name" value="HATPase_C_sf"/>
</dbReference>
<evidence type="ECO:0000256" key="6">
    <source>
        <dbReference type="ARBA" id="ARBA00022679"/>
    </source>
</evidence>
<evidence type="ECO:0000256" key="17">
    <source>
        <dbReference type="SAM" id="Phobius"/>
    </source>
</evidence>
<evidence type="ECO:0000256" key="9">
    <source>
        <dbReference type="ARBA" id="ARBA00022777"/>
    </source>
</evidence>
<dbReference type="InterPro" id="IPR003594">
    <property type="entry name" value="HATPase_dom"/>
</dbReference>
<dbReference type="GO" id="GO:0005886">
    <property type="term" value="C:plasma membrane"/>
    <property type="evidence" value="ECO:0007669"/>
    <property type="project" value="UniProtKB-SubCell"/>
</dbReference>
<evidence type="ECO:0000256" key="13">
    <source>
        <dbReference type="ARBA" id="ARBA00023026"/>
    </source>
</evidence>
<dbReference type="SMART" id="SM00388">
    <property type="entry name" value="HisKA"/>
    <property type="match status" value="1"/>
</dbReference>
<dbReference type="AlphaFoldDB" id="A0A850EWP7"/>
<dbReference type="Gene3D" id="3.30.565.10">
    <property type="entry name" value="Histidine kinase-like ATPase, C-terminal domain"/>
    <property type="match status" value="1"/>
</dbReference>
<reference evidence="20" key="1">
    <citation type="submission" date="2020-06" db="EMBL/GenBank/DDBJ databases">
        <title>Paenibacillus sp. nov., isolated from soil.</title>
        <authorList>
            <person name="Seo Y.L."/>
        </authorList>
    </citation>
    <scope>NUCLEOTIDE SEQUENCE [LARGE SCALE GENOMIC DNA]</scope>
    <source>
        <strain evidence="20">JW14</strain>
    </source>
</reference>
<dbReference type="SUPFAM" id="SSF47384">
    <property type="entry name" value="Homodimeric domain of signal transducing histidine kinase"/>
    <property type="match status" value="1"/>
</dbReference>
<dbReference type="SMART" id="SM00387">
    <property type="entry name" value="HATPase_c"/>
    <property type="match status" value="1"/>
</dbReference>
<feature type="domain" description="HAMP" evidence="19">
    <location>
        <begin position="184"/>
        <end position="236"/>
    </location>
</feature>
<accession>A0A850EWP7</accession>
<evidence type="ECO:0000313" key="21">
    <source>
        <dbReference type="Proteomes" id="UP000564806"/>
    </source>
</evidence>
<comment type="function">
    <text evidence="15">Member of the two-component regulatory system HssS/HssR involved in intracellular heme homeostasis and tempering of staphylococcal virulence. HssS functions as a heme sensor histidine kinase which is autophosphorylated at a histidine residue and transfers its phosphate group to an aspartate residue of HssR. HssR/HssS activates the expression of hrtAB, an efflux pump, in response to extracellular heme, hemin, hemoglobin or blood.</text>
</comment>
<evidence type="ECO:0000259" key="19">
    <source>
        <dbReference type="PROSITE" id="PS50885"/>
    </source>
</evidence>
<proteinExistence type="predicted"/>
<evidence type="ECO:0000256" key="7">
    <source>
        <dbReference type="ARBA" id="ARBA00022692"/>
    </source>
</evidence>
<feature type="transmembrane region" description="Helical" evidence="17">
    <location>
        <begin position="162"/>
        <end position="187"/>
    </location>
</feature>
<keyword evidence="6" id="KW-0808">Transferase</keyword>
<evidence type="ECO:0000256" key="4">
    <source>
        <dbReference type="ARBA" id="ARBA00022475"/>
    </source>
</evidence>
<dbReference type="InterPro" id="IPR050398">
    <property type="entry name" value="HssS/ArlS-like"/>
</dbReference>
<evidence type="ECO:0000256" key="1">
    <source>
        <dbReference type="ARBA" id="ARBA00000085"/>
    </source>
</evidence>
<evidence type="ECO:0000259" key="18">
    <source>
        <dbReference type="PROSITE" id="PS50109"/>
    </source>
</evidence>
<gene>
    <name evidence="20" type="ORF">HPT30_18200</name>
</gene>
<dbReference type="Pfam" id="PF02518">
    <property type="entry name" value="HATPase_c"/>
    <property type="match status" value="1"/>
</dbReference>
<keyword evidence="13" id="KW-0843">Virulence</keyword>
<evidence type="ECO:0000256" key="15">
    <source>
        <dbReference type="ARBA" id="ARBA00037219"/>
    </source>
</evidence>
<evidence type="ECO:0000256" key="16">
    <source>
        <dbReference type="ARBA" id="ARBA00040841"/>
    </source>
</evidence>
<evidence type="ECO:0000256" key="8">
    <source>
        <dbReference type="ARBA" id="ARBA00022741"/>
    </source>
</evidence>
<keyword evidence="8" id="KW-0547">Nucleotide-binding</keyword>
<feature type="transmembrane region" description="Helical" evidence="17">
    <location>
        <begin position="9"/>
        <end position="31"/>
    </location>
</feature>
<dbReference type="InterPro" id="IPR004358">
    <property type="entry name" value="Sig_transdc_His_kin-like_C"/>
</dbReference>